<evidence type="ECO:0000259" key="5">
    <source>
        <dbReference type="PROSITE" id="PS50977"/>
    </source>
</evidence>
<dbReference type="InterPro" id="IPR009057">
    <property type="entry name" value="Homeodomain-like_sf"/>
</dbReference>
<evidence type="ECO:0000313" key="6">
    <source>
        <dbReference type="EMBL" id="KRK27039.1"/>
    </source>
</evidence>
<dbReference type="Pfam" id="PF00440">
    <property type="entry name" value="TetR_N"/>
    <property type="match status" value="1"/>
</dbReference>
<dbReference type="GO" id="GO:0045892">
    <property type="term" value="P:negative regulation of DNA-templated transcription"/>
    <property type="evidence" value="ECO:0007669"/>
    <property type="project" value="UniProtKB-ARBA"/>
</dbReference>
<keyword evidence="3" id="KW-0804">Transcription</keyword>
<dbReference type="PRINTS" id="PR00455">
    <property type="entry name" value="HTHTETR"/>
</dbReference>
<dbReference type="FunFam" id="1.10.10.60:FF:000141">
    <property type="entry name" value="TetR family transcriptional regulator"/>
    <property type="match status" value="1"/>
</dbReference>
<dbReference type="Proteomes" id="UP000051020">
    <property type="component" value="Unassembled WGS sequence"/>
</dbReference>
<gene>
    <name evidence="6" type="ORF">FD24_GL000181</name>
</gene>
<accession>A0A837RFQ2</accession>
<organism evidence="6 7">
    <name type="scientific">Lactiplantibacillus pentosus DSM 20314</name>
    <dbReference type="NCBI Taxonomy" id="1423791"/>
    <lineage>
        <taxon>Bacteria</taxon>
        <taxon>Bacillati</taxon>
        <taxon>Bacillota</taxon>
        <taxon>Bacilli</taxon>
        <taxon>Lactobacillales</taxon>
        <taxon>Lactobacillaceae</taxon>
        <taxon>Lactiplantibacillus</taxon>
    </lineage>
</organism>
<evidence type="ECO:0000256" key="2">
    <source>
        <dbReference type="ARBA" id="ARBA00023125"/>
    </source>
</evidence>
<dbReference type="PROSITE" id="PS01081">
    <property type="entry name" value="HTH_TETR_1"/>
    <property type="match status" value="1"/>
</dbReference>
<dbReference type="GO" id="GO:0000976">
    <property type="term" value="F:transcription cis-regulatory region binding"/>
    <property type="evidence" value="ECO:0007669"/>
    <property type="project" value="TreeGrafter"/>
</dbReference>
<dbReference type="PANTHER" id="PTHR30055">
    <property type="entry name" value="HTH-TYPE TRANSCRIPTIONAL REGULATOR RUTR"/>
    <property type="match status" value="1"/>
</dbReference>
<protein>
    <submittedName>
        <fullName evidence="6">Transcription regulator</fullName>
    </submittedName>
</protein>
<dbReference type="EMBL" id="AZCU01000001">
    <property type="protein sequence ID" value="KRK27039.1"/>
    <property type="molecule type" value="Genomic_DNA"/>
</dbReference>
<dbReference type="AlphaFoldDB" id="A0A837RFQ2"/>
<reference evidence="6 7" key="1">
    <citation type="journal article" date="2015" name="Genome Announc.">
        <title>Expanding the biotechnology potential of lactobacilli through comparative genomics of 213 strains and associated genera.</title>
        <authorList>
            <person name="Sun Z."/>
            <person name="Harris H.M."/>
            <person name="McCann A."/>
            <person name="Guo C."/>
            <person name="Argimon S."/>
            <person name="Zhang W."/>
            <person name="Yang X."/>
            <person name="Jeffery I.B."/>
            <person name="Cooney J.C."/>
            <person name="Kagawa T.F."/>
            <person name="Liu W."/>
            <person name="Song Y."/>
            <person name="Salvetti E."/>
            <person name="Wrobel A."/>
            <person name="Rasinkangas P."/>
            <person name="Parkhill J."/>
            <person name="Rea M.C."/>
            <person name="O'Sullivan O."/>
            <person name="Ritari J."/>
            <person name="Douillard F.P."/>
            <person name="Paul Ross R."/>
            <person name="Yang R."/>
            <person name="Briner A.E."/>
            <person name="Felis G.E."/>
            <person name="de Vos W.M."/>
            <person name="Barrangou R."/>
            <person name="Klaenhammer T.R."/>
            <person name="Caufield P.W."/>
            <person name="Cui Y."/>
            <person name="Zhang H."/>
            <person name="O'Toole P.W."/>
        </authorList>
    </citation>
    <scope>NUCLEOTIDE SEQUENCE [LARGE SCALE GENOMIC DNA]</scope>
    <source>
        <strain evidence="6 7">DSM 20314</strain>
    </source>
</reference>
<dbReference type="PROSITE" id="PS50977">
    <property type="entry name" value="HTH_TETR_2"/>
    <property type="match status" value="1"/>
</dbReference>
<evidence type="ECO:0000256" key="1">
    <source>
        <dbReference type="ARBA" id="ARBA00023015"/>
    </source>
</evidence>
<feature type="domain" description="HTH tetR-type" evidence="5">
    <location>
        <begin position="15"/>
        <end position="75"/>
    </location>
</feature>
<dbReference type="InterPro" id="IPR001647">
    <property type="entry name" value="HTH_TetR"/>
</dbReference>
<evidence type="ECO:0000256" key="4">
    <source>
        <dbReference type="PROSITE-ProRule" id="PRU00335"/>
    </source>
</evidence>
<dbReference type="InterPro" id="IPR023772">
    <property type="entry name" value="DNA-bd_HTH_TetR-type_CS"/>
</dbReference>
<dbReference type="Gene3D" id="1.10.357.10">
    <property type="entry name" value="Tetracycline Repressor, domain 2"/>
    <property type="match status" value="1"/>
</dbReference>
<feature type="DNA-binding region" description="H-T-H motif" evidence="4">
    <location>
        <begin position="38"/>
        <end position="57"/>
    </location>
</feature>
<dbReference type="InterPro" id="IPR050109">
    <property type="entry name" value="HTH-type_TetR-like_transc_reg"/>
</dbReference>
<keyword evidence="1" id="KW-0805">Transcription regulation</keyword>
<comment type="caution">
    <text evidence="6">The sequence shown here is derived from an EMBL/GenBank/DDBJ whole genome shotgun (WGS) entry which is preliminary data.</text>
</comment>
<name>A0A837RFQ2_LACPE</name>
<evidence type="ECO:0000256" key="3">
    <source>
        <dbReference type="ARBA" id="ARBA00023163"/>
    </source>
</evidence>
<dbReference type="SUPFAM" id="SSF46689">
    <property type="entry name" value="Homeodomain-like"/>
    <property type="match status" value="1"/>
</dbReference>
<keyword evidence="2 4" id="KW-0238">DNA-binding</keyword>
<sequence length="207" mass="23140">MKEDDDMTTRAEQMAKTHQAILDTARELFLKNGYAATSTRDIANAIGITQPALYHHFKDKEVIFLAVITTVGAEIKAGIEEIQARTDWSPLEQLTEVSLLLTHKHPADVFTLIHSSFKALKRDHIRELGGVFATDYVQPIQAVFEQPAMQLHAGVTPQMAASFYITSLSPLFNTFHRIGDPHADERTRVQTLLKMILYGVAVEPDAQ</sequence>
<dbReference type="GO" id="GO:0003700">
    <property type="term" value="F:DNA-binding transcription factor activity"/>
    <property type="evidence" value="ECO:0007669"/>
    <property type="project" value="TreeGrafter"/>
</dbReference>
<dbReference type="PANTHER" id="PTHR30055:SF226">
    <property type="entry name" value="HTH-TYPE TRANSCRIPTIONAL REGULATOR PKSA"/>
    <property type="match status" value="1"/>
</dbReference>
<proteinExistence type="predicted"/>
<evidence type="ECO:0000313" key="7">
    <source>
        <dbReference type="Proteomes" id="UP000051020"/>
    </source>
</evidence>